<feature type="transmembrane region" description="Helical" evidence="5">
    <location>
        <begin position="180"/>
        <end position="200"/>
    </location>
</feature>
<feature type="transmembrane region" description="Helical" evidence="5">
    <location>
        <begin position="12"/>
        <end position="31"/>
    </location>
</feature>
<dbReference type="InterPro" id="IPR006694">
    <property type="entry name" value="Fatty_acid_hydroxylase"/>
</dbReference>
<evidence type="ECO:0000256" key="1">
    <source>
        <dbReference type="ARBA" id="ARBA00004370"/>
    </source>
</evidence>
<dbReference type="STRING" id="946362.F2UCC0"/>
<dbReference type="GO" id="GO:0008610">
    <property type="term" value="P:lipid biosynthetic process"/>
    <property type="evidence" value="ECO:0007669"/>
    <property type="project" value="InterPro"/>
</dbReference>
<feature type="transmembrane region" description="Helical" evidence="5">
    <location>
        <begin position="212"/>
        <end position="231"/>
    </location>
</feature>
<name>F2UCC0_SALR5</name>
<dbReference type="Pfam" id="PF04116">
    <property type="entry name" value="FA_hydroxylase"/>
    <property type="match status" value="1"/>
</dbReference>
<comment type="subcellular location">
    <subcellularLocation>
        <location evidence="1">Membrane</location>
    </subcellularLocation>
</comment>
<feature type="domain" description="Fatty acid hydroxylase" evidence="6">
    <location>
        <begin position="143"/>
        <end position="275"/>
    </location>
</feature>
<keyword evidence="3 5" id="KW-1133">Transmembrane helix</keyword>
<keyword evidence="2 5" id="KW-0812">Transmembrane</keyword>
<dbReference type="OrthoDB" id="1658724at2759"/>
<evidence type="ECO:0000259" key="6">
    <source>
        <dbReference type="Pfam" id="PF04116"/>
    </source>
</evidence>
<dbReference type="GO" id="GO:0016491">
    <property type="term" value="F:oxidoreductase activity"/>
    <property type="evidence" value="ECO:0007669"/>
    <property type="project" value="InterPro"/>
</dbReference>
<evidence type="ECO:0000256" key="4">
    <source>
        <dbReference type="ARBA" id="ARBA00023136"/>
    </source>
</evidence>
<dbReference type="PANTHER" id="PTHR11863">
    <property type="entry name" value="STEROL DESATURASE"/>
    <property type="match status" value="1"/>
</dbReference>
<dbReference type="AlphaFoldDB" id="F2UCC0"/>
<evidence type="ECO:0000313" key="8">
    <source>
        <dbReference type="Proteomes" id="UP000007799"/>
    </source>
</evidence>
<dbReference type="OMA" id="HTYWKHR"/>
<dbReference type="InterPro" id="IPR050307">
    <property type="entry name" value="Sterol_Desaturase_Related"/>
</dbReference>
<dbReference type="GeneID" id="16073702"/>
<evidence type="ECO:0000256" key="5">
    <source>
        <dbReference type="SAM" id="Phobius"/>
    </source>
</evidence>
<sequence length="280" mass="31946">MHRLTREEARVLGHAVPAALFLAGLFHWDWAMFYSSLLWSFLWITAVNLVVSGAMHLFLQGTTCRKLQADRRKQPPSRATKAGPTFMDTRAAVFESTRAAFTAACLVAWPVAQMRAGKPTAFADTVEEASPFGWAPLYFFKIAVGILLADAHTYWKHRLLHHPSLWALHRVHHQFKDPNTFAGFAIHPVEALLTFFPVLFVCQTTVKLWWNWHVPAVLAFTALNFYLHCGFEISFLERLLKPLLVNTSTFHNVHHEKTTRHFGEMLVLWDVLCSTGAHCR</sequence>
<proteinExistence type="predicted"/>
<reference evidence="7" key="1">
    <citation type="submission" date="2009-08" db="EMBL/GenBank/DDBJ databases">
        <title>Annotation of Salpingoeca rosetta.</title>
        <authorList>
            <consortium name="The Broad Institute Genome Sequencing Platform"/>
            <person name="Russ C."/>
            <person name="Cuomo C."/>
            <person name="Burger G."/>
            <person name="Gray M.W."/>
            <person name="Holland P.W.H."/>
            <person name="King N."/>
            <person name="Lang F.B.F."/>
            <person name="Roger A.J."/>
            <person name="Ruiz-Trillo I."/>
            <person name="Young S.K."/>
            <person name="Zeng Q."/>
            <person name="Gargeya S."/>
            <person name="Alvarado L."/>
            <person name="Berlin A."/>
            <person name="Chapman S.B."/>
            <person name="Chen Z."/>
            <person name="Freedman E."/>
            <person name="Gellesch M."/>
            <person name="Goldberg J."/>
            <person name="Griggs A."/>
            <person name="Gujja S."/>
            <person name="Heilman E."/>
            <person name="Heiman D."/>
            <person name="Howarth C."/>
            <person name="Mehta T."/>
            <person name="Neiman D."/>
            <person name="Pearson M."/>
            <person name="Roberts A."/>
            <person name="Saif S."/>
            <person name="Shea T."/>
            <person name="Shenoy N."/>
            <person name="Sisk P."/>
            <person name="Stolte C."/>
            <person name="Sykes S."/>
            <person name="White J."/>
            <person name="Yandava C."/>
            <person name="Haas B."/>
            <person name="Nusbaum C."/>
            <person name="Birren B."/>
        </authorList>
    </citation>
    <scope>NUCLEOTIDE SEQUENCE [LARGE SCALE GENOMIC DNA]</scope>
    <source>
        <strain evidence="7">ATCC 50818</strain>
    </source>
</reference>
<accession>F2UCC0</accession>
<dbReference type="GO" id="GO:0005506">
    <property type="term" value="F:iron ion binding"/>
    <property type="evidence" value="ECO:0007669"/>
    <property type="project" value="InterPro"/>
</dbReference>
<feature type="transmembrane region" description="Helical" evidence="5">
    <location>
        <begin position="37"/>
        <end position="59"/>
    </location>
</feature>
<dbReference type="Proteomes" id="UP000007799">
    <property type="component" value="Unassembled WGS sequence"/>
</dbReference>
<evidence type="ECO:0000256" key="2">
    <source>
        <dbReference type="ARBA" id="ARBA00022692"/>
    </source>
</evidence>
<dbReference type="GO" id="GO:0016020">
    <property type="term" value="C:membrane"/>
    <property type="evidence" value="ECO:0007669"/>
    <property type="project" value="UniProtKB-SubCell"/>
</dbReference>
<evidence type="ECO:0000313" key="7">
    <source>
        <dbReference type="EMBL" id="EGD74227.1"/>
    </source>
</evidence>
<dbReference type="KEGG" id="sre:PTSG_06237"/>
<organism evidence="8">
    <name type="scientific">Salpingoeca rosetta (strain ATCC 50818 / BSB-021)</name>
    <dbReference type="NCBI Taxonomy" id="946362"/>
    <lineage>
        <taxon>Eukaryota</taxon>
        <taxon>Choanoflagellata</taxon>
        <taxon>Craspedida</taxon>
        <taxon>Salpingoecidae</taxon>
        <taxon>Salpingoeca</taxon>
    </lineage>
</organism>
<protein>
    <submittedName>
        <fullName evidence="7">Sterol desaturase</fullName>
    </submittedName>
</protein>
<keyword evidence="8" id="KW-1185">Reference proteome</keyword>
<gene>
    <name evidence="7" type="ORF">PTSG_06237</name>
</gene>
<dbReference type="EMBL" id="GL832968">
    <property type="protein sequence ID" value="EGD74227.1"/>
    <property type="molecule type" value="Genomic_DNA"/>
</dbReference>
<dbReference type="RefSeq" id="XP_004993127.1">
    <property type="nucleotide sequence ID" value="XM_004993070.1"/>
</dbReference>
<keyword evidence="4 5" id="KW-0472">Membrane</keyword>
<evidence type="ECO:0000256" key="3">
    <source>
        <dbReference type="ARBA" id="ARBA00022989"/>
    </source>
</evidence>
<dbReference type="InParanoid" id="F2UCC0"/>